<dbReference type="InterPro" id="IPR009057">
    <property type="entry name" value="Homeodomain-like_sf"/>
</dbReference>
<dbReference type="InterPro" id="IPR036397">
    <property type="entry name" value="RNaseH_sf"/>
</dbReference>
<feature type="domain" description="Tc1-like transposase DDE" evidence="2">
    <location>
        <begin position="144"/>
        <end position="289"/>
    </location>
</feature>
<protein>
    <recommendedName>
        <fullName evidence="5">Transposable element Tc1 transposase</fullName>
    </recommendedName>
</protein>
<dbReference type="OrthoDB" id="3226274at2759"/>
<feature type="domain" description="Transposase Tc1-like" evidence="1">
    <location>
        <begin position="93"/>
        <end position="135"/>
    </location>
</feature>
<evidence type="ECO:0008006" key="5">
    <source>
        <dbReference type="Google" id="ProtNLM"/>
    </source>
</evidence>
<evidence type="ECO:0000313" key="4">
    <source>
        <dbReference type="Proteomes" id="UP000059188"/>
    </source>
</evidence>
<proteinExistence type="predicted"/>
<dbReference type="Pfam" id="PF01498">
    <property type="entry name" value="HTH_Tnp_Tc3_2"/>
    <property type="match status" value="1"/>
</dbReference>
<dbReference type="Pfam" id="PF13358">
    <property type="entry name" value="DDE_3"/>
    <property type="match status" value="1"/>
</dbReference>
<gene>
    <name evidence="3" type="ORF">RSOLAG1IB_10546</name>
</gene>
<keyword evidence="4" id="KW-1185">Reference proteome</keyword>
<sequence length="339" mass="39284">MAIFTTDGQKSQILTLKALGVSSKCVAKIVRVDRRTVNRIYRRYKAPRISYAPPLRSGRPRKMLPADNRYAALAMARMKFGNATRIQHEFFPDLHPQTVRRHLQALGLMARKPRKVPYLSYKHRQARRSWAAEHQLWEAIQWARVIFSDESKFNLFGSDGPRYVWRCKGEEFDPRYTQKTVKHGGGHIMVWGCITSKGVGRLHRIEGTLTAKKYVEILKEDLLGTLEDHKLMPQDIIFQQDNDPKHTAKLTQAWLESHGTLPLPWPSSSPDMNLIEHVWGYLDRKVHSRAVLPQNLNELWKALEEEWYGIDNLVLENLYASMPRRAEALYQAKGGSTRY</sequence>
<dbReference type="InterPro" id="IPR038717">
    <property type="entry name" value="Tc1-like_DDE_dom"/>
</dbReference>
<organism evidence="3 4">
    <name type="scientific">Thanatephorus cucumeris (strain AG1-IB / isolate 7/3/14)</name>
    <name type="common">Lettuce bottom rot fungus</name>
    <name type="synonym">Rhizoctonia solani</name>
    <dbReference type="NCBI Taxonomy" id="1108050"/>
    <lineage>
        <taxon>Eukaryota</taxon>
        <taxon>Fungi</taxon>
        <taxon>Dikarya</taxon>
        <taxon>Basidiomycota</taxon>
        <taxon>Agaricomycotina</taxon>
        <taxon>Agaricomycetes</taxon>
        <taxon>Cantharellales</taxon>
        <taxon>Ceratobasidiaceae</taxon>
        <taxon>Rhizoctonia</taxon>
        <taxon>Rhizoctonia solani AG-1</taxon>
    </lineage>
</organism>
<reference evidence="3 4" key="1">
    <citation type="submission" date="2014-11" db="EMBL/GenBank/DDBJ databases">
        <authorList>
            <person name="Wibberg Daniel"/>
        </authorList>
    </citation>
    <scope>NUCLEOTIDE SEQUENCE [LARGE SCALE GENOMIC DNA]</scope>
    <source>
        <strain evidence="3">Rhizoctonia solani AG1-IB 7/3/14</strain>
    </source>
</reference>
<evidence type="ECO:0000259" key="1">
    <source>
        <dbReference type="Pfam" id="PF01498"/>
    </source>
</evidence>
<dbReference type="InterPro" id="IPR047655">
    <property type="entry name" value="Transpos_IS630-like"/>
</dbReference>
<dbReference type="Proteomes" id="UP000059188">
    <property type="component" value="Unassembled WGS sequence"/>
</dbReference>
<evidence type="ECO:0000313" key="3">
    <source>
        <dbReference type="EMBL" id="CEL62878.1"/>
    </source>
</evidence>
<dbReference type="PANTHER" id="PTHR23022:SF135">
    <property type="entry name" value="SI:DKEY-77F5.3"/>
    <property type="match status" value="1"/>
</dbReference>
<dbReference type="STRING" id="1108050.A0A0B7G308"/>
<dbReference type="InterPro" id="IPR052338">
    <property type="entry name" value="Transposase_5"/>
</dbReference>
<evidence type="ECO:0000259" key="2">
    <source>
        <dbReference type="Pfam" id="PF13358"/>
    </source>
</evidence>
<dbReference type="InterPro" id="IPR002492">
    <property type="entry name" value="Transposase_Tc1-like"/>
</dbReference>
<accession>A0A0B7G308</accession>
<dbReference type="GO" id="GO:0003677">
    <property type="term" value="F:DNA binding"/>
    <property type="evidence" value="ECO:0007669"/>
    <property type="project" value="InterPro"/>
</dbReference>
<dbReference type="PANTHER" id="PTHR23022">
    <property type="entry name" value="TRANSPOSABLE ELEMENT-RELATED"/>
    <property type="match status" value="1"/>
</dbReference>
<dbReference type="SUPFAM" id="SSF46689">
    <property type="entry name" value="Homeodomain-like"/>
    <property type="match status" value="1"/>
</dbReference>
<dbReference type="AlphaFoldDB" id="A0A0B7G308"/>
<name>A0A0B7G308_THACB</name>
<dbReference type="GO" id="GO:0015074">
    <property type="term" value="P:DNA integration"/>
    <property type="evidence" value="ECO:0007669"/>
    <property type="project" value="InterPro"/>
</dbReference>
<dbReference type="EMBL" id="LN679172">
    <property type="protein sequence ID" value="CEL62878.1"/>
    <property type="molecule type" value="Genomic_DNA"/>
</dbReference>
<dbReference type="NCBIfam" id="NF033545">
    <property type="entry name" value="transpos_IS630"/>
    <property type="match status" value="1"/>
</dbReference>
<dbReference type="Gene3D" id="3.30.420.10">
    <property type="entry name" value="Ribonuclease H-like superfamily/Ribonuclease H"/>
    <property type="match status" value="1"/>
</dbReference>
<dbReference type="GO" id="GO:0006313">
    <property type="term" value="P:DNA transposition"/>
    <property type="evidence" value="ECO:0007669"/>
    <property type="project" value="InterPro"/>
</dbReference>